<dbReference type="EMBL" id="SRPS01000021">
    <property type="protein sequence ID" value="KAG5975852.1"/>
    <property type="molecule type" value="Genomic_DNA"/>
</dbReference>
<keyword evidence="7" id="KW-1133">Transmembrane helix</keyword>
<keyword evidence="7" id="KW-0472">Membrane</keyword>
<dbReference type="GO" id="GO:0046872">
    <property type="term" value="F:metal ion binding"/>
    <property type="evidence" value="ECO:0007669"/>
    <property type="project" value="UniProtKB-KW"/>
</dbReference>
<evidence type="ECO:0000256" key="2">
    <source>
        <dbReference type="ARBA" id="ARBA00022801"/>
    </source>
</evidence>
<keyword evidence="10" id="KW-1185">Reference proteome</keyword>
<dbReference type="InterPro" id="IPR002640">
    <property type="entry name" value="Arylesterase"/>
</dbReference>
<keyword evidence="7" id="KW-0812">Transmembrane</keyword>
<comment type="similarity">
    <text evidence="1">Belongs to the paraoxonase family.</text>
</comment>
<dbReference type="InterPro" id="IPR051288">
    <property type="entry name" value="Serum_paraoxonase/arylesterase"/>
</dbReference>
<feature type="binding site" evidence="6">
    <location>
        <position position="207"/>
    </location>
    <ligand>
        <name>Ca(2+)</name>
        <dbReference type="ChEBI" id="CHEBI:29108"/>
        <label>1</label>
        <note>catalytic</note>
    </ligand>
</feature>
<dbReference type="Proteomes" id="UP000742024">
    <property type="component" value="Unassembled WGS sequence"/>
</dbReference>
<dbReference type="PANTHER" id="PTHR11799">
    <property type="entry name" value="PARAOXONASE"/>
    <property type="match status" value="1"/>
</dbReference>
<proteinExistence type="inferred from homology"/>
<evidence type="ECO:0000256" key="3">
    <source>
        <dbReference type="ARBA" id="ARBA00023157"/>
    </source>
</evidence>
<feature type="transmembrane region" description="Helical" evidence="7">
    <location>
        <begin position="7"/>
        <end position="28"/>
    </location>
</feature>
<name>A0A9P7MXQ1_9HYPO</name>
<dbReference type="Proteomes" id="UP000784919">
    <property type="component" value="Unassembled WGS sequence"/>
</dbReference>
<keyword evidence="6" id="KW-0106">Calcium</keyword>
<protein>
    <recommendedName>
        <fullName evidence="12">Serum paraoxonase/arylesterase family protein</fullName>
    </recommendedName>
</protein>
<dbReference type="InterPro" id="IPR011042">
    <property type="entry name" value="6-blade_b-propeller_TolB-like"/>
</dbReference>
<keyword evidence="6" id="KW-0479">Metal-binding</keyword>
<dbReference type="GO" id="GO:0004064">
    <property type="term" value="F:arylesterase activity"/>
    <property type="evidence" value="ECO:0007669"/>
    <property type="project" value="InterPro"/>
</dbReference>
<feature type="binding site" evidence="6">
    <location>
        <position position="138"/>
    </location>
    <ligand>
        <name>Ca(2+)</name>
        <dbReference type="ChEBI" id="CHEBI:29108"/>
        <label>1</label>
        <note>catalytic</note>
    </ligand>
</feature>
<keyword evidence="4" id="KW-0325">Glycoprotein</keyword>
<evidence type="ECO:0008006" key="12">
    <source>
        <dbReference type="Google" id="ProtNLM"/>
    </source>
</evidence>
<dbReference type="AlphaFoldDB" id="A0A9P7MXQ1"/>
<evidence type="ECO:0000256" key="1">
    <source>
        <dbReference type="ARBA" id="ARBA00008595"/>
    </source>
</evidence>
<dbReference type="OrthoDB" id="5307922at2759"/>
<reference evidence="9 10" key="1">
    <citation type="journal article" date="2020" name="bioRxiv">
        <title>Whole genome comparisons of ergot fungi reveals the divergence and evolution of species within the genus Claviceps are the result of varying mechanisms driving genome evolution and host range expansion.</title>
        <authorList>
            <person name="Wyka S.A."/>
            <person name="Mondo S.J."/>
            <person name="Liu M."/>
            <person name="Dettman J."/>
            <person name="Nalam V."/>
            <person name="Broders K.D."/>
        </authorList>
    </citation>
    <scope>NUCLEOTIDE SEQUENCE</scope>
    <source>
        <strain evidence="9">CCC 1102</strain>
        <strain evidence="8 10">LM583</strain>
    </source>
</reference>
<keyword evidence="2" id="KW-0378">Hydrolase</keyword>
<feature type="binding site" evidence="6">
    <location>
        <position position="208"/>
    </location>
    <ligand>
        <name>Ca(2+)</name>
        <dbReference type="ChEBI" id="CHEBI:29108"/>
        <label>1</label>
        <note>catalytic</note>
    </ligand>
</feature>
<sequence>MSGAPRLFASPLLGVIAAVAAFIAALIYTAELPRVPIVLGFWRQNAKTVVADPQDFHFLSDTVHCEDLHYHESSNLLFTACEGTEHTRQAWFPALGLLGNPTTGLRAQGALEVIDPHTMKVKKLTFTNFNGPFVTHGIDVIDDPEKPEGEAVYIFAVNHVPSPTYGQNKNAKGPKARSIIEVFYHIIGSDTVAHVRSVWDPLITTPNDIVAVSPTSFFVTNDHYYREGLLRDVEDLFYGAKWSNVIHVEFQDLIDASFRDDNHGVKASVALDGLHNNNGLSHGRTSGDILIGSAASGRVHVGKISSPSSETGHHGDGSRKITLLKDKIDLDSSIDNPSWFRDPYAQSGRDLSGVVTAGLTRAVDLSKSVKNGHGEDGVMVWMATPYPDDESLETEKTSWEKRLLFQDDSSRIRTASSAVLVAIDPATEDGKRKAWLFVTGFLSTSMIAVKVSL</sequence>
<evidence type="ECO:0000313" key="8">
    <source>
        <dbReference type="EMBL" id="KAG5967226.1"/>
    </source>
</evidence>
<comment type="cofactor">
    <cofactor evidence="6">
        <name>Ca(2+)</name>
        <dbReference type="ChEBI" id="CHEBI:29108"/>
    </cofactor>
    <text evidence="6">Binds 2 calcium ions per subunit.</text>
</comment>
<dbReference type="PANTHER" id="PTHR11799:SF12">
    <property type="entry name" value="PARAOXONASE-RELATED"/>
    <property type="match status" value="1"/>
</dbReference>
<keyword evidence="3" id="KW-1015">Disulfide bond</keyword>
<gene>
    <name evidence="9" type="ORF">E4U56_003186</name>
    <name evidence="8" type="ORF">E4U57_001196</name>
</gene>
<organism evidence="9 11">
    <name type="scientific">Claviceps arundinis</name>
    <dbReference type="NCBI Taxonomy" id="1623583"/>
    <lineage>
        <taxon>Eukaryota</taxon>
        <taxon>Fungi</taxon>
        <taxon>Dikarya</taxon>
        <taxon>Ascomycota</taxon>
        <taxon>Pezizomycotina</taxon>
        <taxon>Sordariomycetes</taxon>
        <taxon>Hypocreomycetidae</taxon>
        <taxon>Hypocreales</taxon>
        <taxon>Clavicipitaceae</taxon>
        <taxon>Claviceps</taxon>
    </lineage>
</organism>
<evidence type="ECO:0000256" key="7">
    <source>
        <dbReference type="SAM" id="Phobius"/>
    </source>
</evidence>
<dbReference type="EMBL" id="SRPR01000014">
    <property type="protein sequence ID" value="KAG5967226.1"/>
    <property type="molecule type" value="Genomic_DNA"/>
</dbReference>
<dbReference type="Pfam" id="PF01731">
    <property type="entry name" value="Arylesterase"/>
    <property type="match status" value="1"/>
</dbReference>
<evidence type="ECO:0000256" key="6">
    <source>
        <dbReference type="PIRSR" id="PIRSR602640-2"/>
    </source>
</evidence>
<evidence type="ECO:0000313" key="11">
    <source>
        <dbReference type="Proteomes" id="UP000784919"/>
    </source>
</evidence>
<evidence type="ECO:0000313" key="9">
    <source>
        <dbReference type="EMBL" id="KAG5975852.1"/>
    </source>
</evidence>
<dbReference type="Gene3D" id="2.120.10.30">
    <property type="entry name" value="TolB, C-terminal domain"/>
    <property type="match status" value="1"/>
</dbReference>
<evidence type="ECO:0000313" key="10">
    <source>
        <dbReference type="Proteomes" id="UP000742024"/>
    </source>
</evidence>
<comment type="caution">
    <text evidence="9">The sequence shown here is derived from an EMBL/GenBank/DDBJ whole genome shotgun (WGS) entry which is preliminary data.</text>
</comment>
<accession>A0A9P7MXQ1</accession>
<feature type="binding site" evidence="6">
    <location>
        <position position="278"/>
    </location>
    <ligand>
        <name>Ca(2+)</name>
        <dbReference type="ChEBI" id="CHEBI:29108"/>
        <label>1</label>
        <note>catalytic</note>
    </ligand>
</feature>
<evidence type="ECO:0000256" key="5">
    <source>
        <dbReference type="PIRSR" id="PIRSR602640-1"/>
    </source>
</evidence>
<evidence type="ECO:0000256" key="4">
    <source>
        <dbReference type="ARBA" id="ARBA00023180"/>
    </source>
</evidence>
<feature type="active site" description="Proton acceptor" evidence="5">
    <location>
        <position position="136"/>
    </location>
</feature>